<dbReference type="InterPro" id="IPR027417">
    <property type="entry name" value="P-loop_NTPase"/>
</dbReference>
<comment type="similarity">
    <text evidence="1">Belongs to the SMG9 family.</text>
</comment>
<dbReference type="PANTHER" id="PTHR14270">
    <property type="entry name" value="NONSENSE-MEDIATED MRNA DECAY FACTOR SMG9"/>
    <property type="match status" value="1"/>
</dbReference>
<sequence>MSEHERERGRNYKKKYISKDTPKSIDKNCFAILQKTREHGEEVTNSPKKITKETESSSNISGISSSCSEAQHLSNLKCMHKAVKFLDDGTLLTENLQEYVHENSDFLVVGIVGQQSVGKSTLANLLANKRVNKDLLYELILKKHQSENGIETCTNRFSNIDINEVGSEKEIFKVESVDDIENNKNRTSGIDVFISDNRVIFLDCQPITSMSIMDDLVENENKRSNLLSEFIPSENSGEIQALQITSFLMSVCHILIVVQDWFFDSNICRFIQTAEMLKPTMTNADDELSEHCLHLLLVHNKATVDDFSPSVFKTIQKTYKSIFNKSKLVIDSSLGIATGRLVKHLNPESCGPALNIFLIPEYVESEAISFRGYPTMEEIIKKLRANIFGATKHPLTHVQLTEKTWLVYCSKVWENVRKSSFFVEYTKLMP</sequence>
<dbReference type="GO" id="GO:0000184">
    <property type="term" value="P:nuclear-transcribed mRNA catabolic process, nonsense-mediated decay"/>
    <property type="evidence" value="ECO:0007669"/>
    <property type="project" value="UniProtKB-KW"/>
</dbReference>
<evidence type="ECO:0000256" key="2">
    <source>
        <dbReference type="ARBA" id="ARBA00023161"/>
    </source>
</evidence>
<dbReference type="EMBL" id="JARQZJ010000062">
    <property type="protein sequence ID" value="KAK9879536.1"/>
    <property type="molecule type" value="Genomic_DNA"/>
</dbReference>
<evidence type="ECO:0000313" key="4">
    <source>
        <dbReference type="EMBL" id="KAK9879536.1"/>
    </source>
</evidence>
<organism evidence="4 5">
    <name type="scientific">Henosepilachna vigintioctopunctata</name>
    <dbReference type="NCBI Taxonomy" id="420089"/>
    <lineage>
        <taxon>Eukaryota</taxon>
        <taxon>Metazoa</taxon>
        <taxon>Ecdysozoa</taxon>
        <taxon>Arthropoda</taxon>
        <taxon>Hexapoda</taxon>
        <taxon>Insecta</taxon>
        <taxon>Pterygota</taxon>
        <taxon>Neoptera</taxon>
        <taxon>Endopterygota</taxon>
        <taxon>Coleoptera</taxon>
        <taxon>Polyphaga</taxon>
        <taxon>Cucujiformia</taxon>
        <taxon>Coccinelloidea</taxon>
        <taxon>Coccinellidae</taxon>
        <taxon>Epilachninae</taxon>
        <taxon>Epilachnini</taxon>
        <taxon>Henosepilachna</taxon>
    </lineage>
</organism>
<evidence type="ECO:0000313" key="5">
    <source>
        <dbReference type="Proteomes" id="UP001431783"/>
    </source>
</evidence>
<dbReference type="InterPro" id="IPR039177">
    <property type="entry name" value="SMG9"/>
</dbReference>
<evidence type="ECO:0000256" key="1">
    <source>
        <dbReference type="ARBA" id="ARBA00007712"/>
    </source>
</evidence>
<name>A0AAW1U7A8_9CUCU</name>
<reference evidence="4 5" key="1">
    <citation type="submission" date="2023-03" db="EMBL/GenBank/DDBJ databases">
        <title>Genome insight into feeding habits of ladybird beetles.</title>
        <authorList>
            <person name="Li H.-S."/>
            <person name="Huang Y.-H."/>
            <person name="Pang H."/>
        </authorList>
    </citation>
    <scope>NUCLEOTIDE SEQUENCE [LARGE SCALE GENOMIC DNA]</scope>
    <source>
        <strain evidence="4">SYSU_2023b</strain>
        <tissue evidence="4">Whole body</tissue>
    </source>
</reference>
<accession>A0AAW1U7A8</accession>
<dbReference type="Gene3D" id="3.40.50.300">
    <property type="entry name" value="P-loop containing nucleotide triphosphate hydrolases"/>
    <property type="match status" value="1"/>
</dbReference>
<evidence type="ECO:0000256" key="3">
    <source>
        <dbReference type="SAM" id="MobiDB-lite"/>
    </source>
</evidence>
<gene>
    <name evidence="4" type="ORF">WA026_006606</name>
</gene>
<dbReference type="SUPFAM" id="SSF52540">
    <property type="entry name" value="P-loop containing nucleoside triphosphate hydrolases"/>
    <property type="match status" value="1"/>
</dbReference>
<dbReference type="PANTHER" id="PTHR14270:SF0">
    <property type="entry name" value="NONSENSE-MEDIATED MRNA DECAY FACTOR SMG9"/>
    <property type="match status" value="1"/>
</dbReference>
<protein>
    <recommendedName>
        <fullName evidence="6">Protein SMG9</fullName>
    </recommendedName>
</protein>
<dbReference type="Pfam" id="PF10220">
    <property type="entry name" value="Smg8_Smg9"/>
    <property type="match status" value="1"/>
</dbReference>
<dbReference type="AlphaFoldDB" id="A0AAW1U7A8"/>
<keyword evidence="5" id="KW-1185">Reference proteome</keyword>
<feature type="region of interest" description="Disordered" evidence="3">
    <location>
        <begin position="37"/>
        <end position="57"/>
    </location>
</feature>
<proteinExistence type="inferred from homology"/>
<keyword evidence="2" id="KW-0866">Nonsense-mediated mRNA decay</keyword>
<dbReference type="InterPro" id="IPR019354">
    <property type="entry name" value="SMG8-like"/>
</dbReference>
<comment type="caution">
    <text evidence="4">The sequence shown here is derived from an EMBL/GenBank/DDBJ whole genome shotgun (WGS) entry which is preliminary data.</text>
</comment>
<evidence type="ECO:0008006" key="6">
    <source>
        <dbReference type="Google" id="ProtNLM"/>
    </source>
</evidence>
<dbReference type="Proteomes" id="UP001431783">
    <property type="component" value="Unassembled WGS sequence"/>
</dbReference>